<dbReference type="InterPro" id="IPR035500">
    <property type="entry name" value="NHR-like_dom_sf"/>
</dbReference>
<organism evidence="6 7">
    <name type="scientific">Caenorhabditis angaria</name>
    <dbReference type="NCBI Taxonomy" id="860376"/>
    <lineage>
        <taxon>Eukaryota</taxon>
        <taxon>Metazoa</taxon>
        <taxon>Ecdysozoa</taxon>
        <taxon>Nematoda</taxon>
        <taxon>Chromadorea</taxon>
        <taxon>Rhabditida</taxon>
        <taxon>Rhabditina</taxon>
        <taxon>Rhabditomorpha</taxon>
        <taxon>Rhabditoidea</taxon>
        <taxon>Rhabditidae</taxon>
        <taxon>Peloderinae</taxon>
        <taxon>Caenorhabditis</taxon>
    </lineage>
</organism>
<dbReference type="Proteomes" id="UP001152747">
    <property type="component" value="Unassembled WGS sequence"/>
</dbReference>
<dbReference type="InterPro" id="IPR000536">
    <property type="entry name" value="Nucl_hrmn_rcpt_lig-bd"/>
</dbReference>
<keyword evidence="7" id="KW-1185">Reference proteome</keyword>
<protein>
    <recommendedName>
        <fullName evidence="5">NR LBD domain-containing protein</fullName>
    </recommendedName>
</protein>
<keyword evidence="3" id="KW-0804">Transcription</keyword>
<gene>
    <name evidence="6" type="ORF">CAMP_LOCUS13277</name>
</gene>
<accession>A0A9P1N453</accession>
<dbReference type="EMBL" id="CANHGI010000005">
    <property type="protein sequence ID" value="CAI5450640.1"/>
    <property type="molecule type" value="Genomic_DNA"/>
</dbReference>
<feature type="domain" description="NR LBD" evidence="5">
    <location>
        <begin position="88"/>
        <end position="326"/>
    </location>
</feature>
<proteinExistence type="inferred from homology"/>
<comment type="similarity">
    <text evidence="1">Belongs to the nuclear hormone receptor family.</text>
</comment>
<name>A0A9P1N453_9PELO</name>
<dbReference type="PROSITE" id="PS51843">
    <property type="entry name" value="NR_LBD"/>
    <property type="match status" value="1"/>
</dbReference>
<keyword evidence="2" id="KW-0805">Transcription regulation</keyword>
<dbReference type="Gene3D" id="1.10.565.10">
    <property type="entry name" value="Retinoid X Receptor"/>
    <property type="match status" value="1"/>
</dbReference>
<reference evidence="6" key="1">
    <citation type="submission" date="2022-11" db="EMBL/GenBank/DDBJ databases">
        <authorList>
            <person name="Kikuchi T."/>
        </authorList>
    </citation>
    <scope>NUCLEOTIDE SEQUENCE</scope>
    <source>
        <strain evidence="6">PS1010</strain>
    </source>
</reference>
<keyword evidence="4" id="KW-0675">Receptor</keyword>
<evidence type="ECO:0000313" key="7">
    <source>
        <dbReference type="Proteomes" id="UP001152747"/>
    </source>
</evidence>
<evidence type="ECO:0000256" key="3">
    <source>
        <dbReference type="ARBA" id="ARBA00023163"/>
    </source>
</evidence>
<comment type="caution">
    <text evidence="6">The sequence shown here is derived from an EMBL/GenBank/DDBJ whole genome shotgun (WGS) entry which is preliminary data.</text>
</comment>
<dbReference type="AlphaFoldDB" id="A0A9P1N453"/>
<sequence>MLAIESNEEEQTDTSKIPKNVPKLPNSVYKILANLDLMDQSFTNLRFSTYNPIKFPSLEELLDEPKRINIKYQAASGWPLSVEKFQEKQAELHEIHLKIKAGILNFPKGGNLEVHEINTKHWLPFDILIAVEYLKTLDFFQFLNFRDRLVLAKEVTVVVKTLTTSFASYQRNVDCIVTPDGCYADAKSMTIITQILTGGKMKNDAILLNQKTMKAVMGCLIRFKITYNEYILLKAIAACNPTFELSENARKIVQKERERYANALFKLCRSKNHAPSRFMELLSFLNTAICQQQAFQRFMRTFIRGNLEYLYFESNRKLEDSFLCEN</sequence>
<evidence type="ECO:0000313" key="6">
    <source>
        <dbReference type="EMBL" id="CAI5450640.1"/>
    </source>
</evidence>
<evidence type="ECO:0000256" key="4">
    <source>
        <dbReference type="ARBA" id="ARBA00023170"/>
    </source>
</evidence>
<dbReference type="SMART" id="SM00430">
    <property type="entry name" value="HOLI"/>
    <property type="match status" value="1"/>
</dbReference>
<dbReference type="PANTHER" id="PTHR45886">
    <property type="entry name" value="NUCLEAR HORMONE RECEPTOR FAMILY-RELATED-RELATED"/>
    <property type="match status" value="1"/>
</dbReference>
<dbReference type="SUPFAM" id="SSF48508">
    <property type="entry name" value="Nuclear receptor ligand-binding domain"/>
    <property type="match status" value="1"/>
</dbReference>
<evidence type="ECO:0000256" key="1">
    <source>
        <dbReference type="ARBA" id="ARBA00005993"/>
    </source>
</evidence>
<dbReference type="Pfam" id="PF00104">
    <property type="entry name" value="Hormone_recep"/>
    <property type="match status" value="1"/>
</dbReference>
<evidence type="ECO:0000256" key="2">
    <source>
        <dbReference type="ARBA" id="ARBA00023015"/>
    </source>
</evidence>
<evidence type="ECO:0000259" key="5">
    <source>
        <dbReference type="PROSITE" id="PS51843"/>
    </source>
</evidence>
<dbReference type="PANTHER" id="PTHR45886:SF14">
    <property type="entry name" value="NUCLEAR HORMONE RECEPTOR FAMILY-RELATED"/>
    <property type="match status" value="1"/>
</dbReference>